<evidence type="ECO:0000256" key="3">
    <source>
        <dbReference type="ARBA" id="ARBA00022475"/>
    </source>
</evidence>
<organism evidence="8 9">
    <name type="scientific">Thiolapillus brandeum</name>
    <dbReference type="NCBI Taxonomy" id="1076588"/>
    <lineage>
        <taxon>Bacteria</taxon>
        <taxon>Pseudomonadati</taxon>
        <taxon>Pseudomonadota</taxon>
        <taxon>Gammaproteobacteria</taxon>
        <taxon>Chromatiales</taxon>
        <taxon>Sedimenticolaceae</taxon>
        <taxon>Thiolapillus</taxon>
    </lineage>
</organism>
<keyword evidence="5 7" id="KW-1133">Transmembrane helix</keyword>
<comment type="subcellular location">
    <subcellularLocation>
        <location evidence="1">Cell membrane</location>
        <topology evidence="1">Multi-pass membrane protein</topology>
    </subcellularLocation>
</comment>
<dbReference type="GO" id="GO:0005886">
    <property type="term" value="C:plasma membrane"/>
    <property type="evidence" value="ECO:0007669"/>
    <property type="project" value="UniProtKB-SubCell"/>
</dbReference>
<feature type="transmembrane region" description="Helical" evidence="7">
    <location>
        <begin position="207"/>
        <end position="225"/>
    </location>
</feature>
<feature type="transmembrane region" description="Helical" evidence="7">
    <location>
        <begin position="283"/>
        <end position="306"/>
    </location>
</feature>
<keyword evidence="9" id="KW-1185">Reference proteome</keyword>
<comment type="similarity">
    <text evidence="2">Belongs to the polysaccharide synthase family.</text>
</comment>
<feature type="transmembrane region" description="Helical" evidence="7">
    <location>
        <begin position="349"/>
        <end position="370"/>
    </location>
</feature>
<evidence type="ECO:0000256" key="7">
    <source>
        <dbReference type="SAM" id="Phobius"/>
    </source>
</evidence>
<feature type="transmembrane region" description="Helical" evidence="7">
    <location>
        <begin position="442"/>
        <end position="460"/>
    </location>
</feature>
<evidence type="ECO:0000256" key="1">
    <source>
        <dbReference type="ARBA" id="ARBA00004651"/>
    </source>
</evidence>
<keyword evidence="6 7" id="KW-0472">Membrane</keyword>
<evidence type="ECO:0000256" key="5">
    <source>
        <dbReference type="ARBA" id="ARBA00022989"/>
    </source>
</evidence>
<dbReference type="Proteomes" id="UP000031631">
    <property type="component" value="Chromosome"/>
</dbReference>
<evidence type="ECO:0000256" key="2">
    <source>
        <dbReference type="ARBA" id="ARBA00007430"/>
    </source>
</evidence>
<keyword evidence="4 7" id="KW-0812">Transmembrane</keyword>
<feature type="transmembrane region" description="Helical" evidence="7">
    <location>
        <begin position="49"/>
        <end position="68"/>
    </location>
</feature>
<feature type="transmembrane region" description="Helical" evidence="7">
    <location>
        <begin position="415"/>
        <end position="436"/>
    </location>
</feature>
<feature type="transmembrane region" description="Helical" evidence="7">
    <location>
        <begin position="19"/>
        <end position="37"/>
    </location>
</feature>
<gene>
    <name evidence="8" type="ORF">TBH_C2535</name>
</gene>
<dbReference type="EMBL" id="AP012273">
    <property type="protein sequence ID" value="BAO45441.1"/>
    <property type="molecule type" value="Genomic_DNA"/>
</dbReference>
<evidence type="ECO:0000256" key="4">
    <source>
        <dbReference type="ARBA" id="ARBA00022692"/>
    </source>
</evidence>
<evidence type="ECO:0000313" key="8">
    <source>
        <dbReference type="EMBL" id="BAO45441.1"/>
    </source>
</evidence>
<reference evidence="8 9" key="1">
    <citation type="journal article" date="2014" name="PLoS ONE">
        <title>Physiological and genomic features of a novel sulfur-oxidizing gammaproteobacterium belonging to a previously uncultivated symbiotic lineage isolated from a hydrothermal vent.</title>
        <authorList>
            <person name="Nunoura T."/>
            <person name="Takaki Y."/>
            <person name="Kazama H."/>
            <person name="Kakuta J."/>
            <person name="Shimamura S."/>
            <person name="Makita H."/>
            <person name="Hirai M."/>
            <person name="Miyazaki M."/>
            <person name="Takai K."/>
        </authorList>
    </citation>
    <scope>NUCLEOTIDE SEQUENCE [LARGE SCALE GENOMIC DNA]</scope>
    <source>
        <strain evidence="8 9">Hiromi1</strain>
    </source>
</reference>
<sequence length="482" mass="53115">MNITGKVVHSLKWMSLSKLLAQGIRWIVTFIVIRILLPEDYGLMAMSDVVISFFALFATAGLASALVQVKSFTQMQIRELFGLLLSINLVLAIAVFLIAPQAAAFYHEDRLVPVLHALLVGFLITAIETLPSALLNREMRFKALSLIDLGAAVTSAIVTLTLALSGVGVWSLVIGYLSEMTLRAVLKFSLQPVRVWPKFSFRESLPLLQFGGTMTLGSMVWFAFVNTDMVIGGRLWSTETLGIYAVAMQISQIPLSKLTPMLKQVAFPAYSNLLHKGDEIGPYFIKASGLSMFMTFPVFFGMASTANAYVPLLLGEKWLAVILPATLIPLTLPFRVAQELIDPAMQARGYPRGVVINWAFALLITGPSLYIGARFWGLEGLCWAWVISFPLAFLFSASKACRVLDVSMGEYLSTLARPLACASIMYVTILVERYFTGDLMPLAAQLAMQIITGVIVYLTASRFLCSNEMRHLLDLVKNVRSQ</sequence>
<dbReference type="AlphaFoldDB" id="A0A7U6JIL9"/>
<evidence type="ECO:0000313" key="9">
    <source>
        <dbReference type="Proteomes" id="UP000031631"/>
    </source>
</evidence>
<dbReference type="PANTHER" id="PTHR30250">
    <property type="entry name" value="PST FAMILY PREDICTED COLANIC ACID TRANSPORTER"/>
    <property type="match status" value="1"/>
</dbReference>
<dbReference type="Pfam" id="PF13440">
    <property type="entry name" value="Polysacc_synt_3"/>
    <property type="match status" value="1"/>
</dbReference>
<dbReference type="PANTHER" id="PTHR30250:SF10">
    <property type="entry name" value="LIPOPOLYSACCHARIDE BIOSYNTHESIS PROTEIN WZXC"/>
    <property type="match status" value="1"/>
</dbReference>
<dbReference type="KEGG" id="tbn:TBH_C2535"/>
<accession>A0A7U6JIL9</accession>
<feature type="transmembrane region" description="Helical" evidence="7">
    <location>
        <begin position="111"/>
        <end position="134"/>
    </location>
</feature>
<feature type="transmembrane region" description="Helical" evidence="7">
    <location>
        <begin position="146"/>
        <end position="173"/>
    </location>
</feature>
<evidence type="ECO:0000256" key="6">
    <source>
        <dbReference type="ARBA" id="ARBA00023136"/>
    </source>
</evidence>
<feature type="transmembrane region" description="Helical" evidence="7">
    <location>
        <begin position="376"/>
        <end position="395"/>
    </location>
</feature>
<dbReference type="CDD" id="cd13127">
    <property type="entry name" value="MATE_tuaB_like"/>
    <property type="match status" value="1"/>
</dbReference>
<name>A0A7U6JIL9_9GAMM</name>
<dbReference type="InterPro" id="IPR050833">
    <property type="entry name" value="Poly_Biosynth_Transport"/>
</dbReference>
<keyword evidence="3" id="KW-1003">Cell membrane</keyword>
<proteinExistence type="inferred from homology"/>
<protein>
    <submittedName>
        <fullName evidence="8">Polysaccharide biosynthesis protein</fullName>
    </submittedName>
</protein>
<feature type="transmembrane region" description="Helical" evidence="7">
    <location>
        <begin position="318"/>
        <end position="337"/>
    </location>
</feature>
<feature type="transmembrane region" description="Helical" evidence="7">
    <location>
        <begin position="80"/>
        <end position="99"/>
    </location>
</feature>